<name>A0AC35UD87_9BILA</name>
<evidence type="ECO:0000313" key="1">
    <source>
        <dbReference type="Proteomes" id="UP000095286"/>
    </source>
</evidence>
<dbReference type="WBParaSite" id="RSKR_0000971700.1">
    <property type="protein sequence ID" value="RSKR_0000971700.1"/>
    <property type="gene ID" value="RSKR_0000971700"/>
</dbReference>
<organism evidence="1 2">
    <name type="scientific">Rhabditophanes sp. KR3021</name>
    <dbReference type="NCBI Taxonomy" id="114890"/>
    <lineage>
        <taxon>Eukaryota</taxon>
        <taxon>Metazoa</taxon>
        <taxon>Ecdysozoa</taxon>
        <taxon>Nematoda</taxon>
        <taxon>Chromadorea</taxon>
        <taxon>Rhabditida</taxon>
        <taxon>Tylenchina</taxon>
        <taxon>Panagrolaimomorpha</taxon>
        <taxon>Strongyloidoidea</taxon>
        <taxon>Alloionematidae</taxon>
        <taxon>Rhabditophanes</taxon>
    </lineage>
</organism>
<evidence type="ECO:0000313" key="2">
    <source>
        <dbReference type="WBParaSite" id="RSKR_0000971700.1"/>
    </source>
</evidence>
<accession>A0AC35UD87</accession>
<protein>
    <submittedName>
        <fullName evidence="2">Zf-RING_UBOX domain-containing protein</fullName>
    </submittedName>
</protein>
<sequence>MNLSSLTCRKCYNLFTNPVTLSCGHSYCRDDIFPNYKSLSTTKLVWCDTCKTNISFDAELLNVNIALKGKLYLKKVIIYLLDVSEKYKEKYLQSGGIKKKQECRGYFNYCSECRDFISATETYNCATCQPISTSKKPICADCGWRVHKNHNFYPQPLATNETKADLLQSLSNLKTEGQLISGAFKKFHDKLAKQHIDIANYGIKCADTINSVIYLDESLLIGKKDPLTTFIQKVDQQNEAKKDFIASFNKRSSTLNFDLVFLAGQVNTLLQNTESMVENQNKFRNHTQNDFEPPTKRSNVCLASSQ</sequence>
<proteinExistence type="predicted"/>
<reference evidence="2" key="1">
    <citation type="submission" date="2016-11" db="UniProtKB">
        <authorList>
            <consortium name="WormBaseParasite"/>
        </authorList>
    </citation>
    <scope>IDENTIFICATION</scope>
    <source>
        <strain evidence="2">KR3021</strain>
    </source>
</reference>
<dbReference type="Proteomes" id="UP000095286">
    <property type="component" value="Unplaced"/>
</dbReference>